<proteinExistence type="predicted"/>
<sequence length="69" mass="8279">MSIIQNKEIFEQIHMVDTSMKELYLENLRILLILRTAKQRKFLNNLISIKDELKSTKDAYEKLKKKNLI</sequence>
<dbReference type="AlphaFoldDB" id="A0A8H3KYQ3"/>
<reference evidence="1" key="1">
    <citation type="submission" date="2019-10" db="EMBL/GenBank/DDBJ databases">
        <title>Conservation and host-specific expression of non-tandemly repeated heterogenous ribosome RNA gene in arbuscular mycorrhizal fungi.</title>
        <authorList>
            <person name="Maeda T."/>
            <person name="Kobayashi Y."/>
            <person name="Nakagawa T."/>
            <person name="Ezawa T."/>
            <person name="Yamaguchi K."/>
            <person name="Bino T."/>
            <person name="Nishimoto Y."/>
            <person name="Shigenobu S."/>
            <person name="Kawaguchi M."/>
        </authorList>
    </citation>
    <scope>NUCLEOTIDE SEQUENCE</scope>
    <source>
        <strain evidence="1">HR1</strain>
    </source>
</reference>
<dbReference type="EMBL" id="BLAL01000019">
    <property type="protein sequence ID" value="GES76260.1"/>
    <property type="molecule type" value="Genomic_DNA"/>
</dbReference>
<organism evidence="1 2">
    <name type="scientific">Rhizophagus clarus</name>
    <dbReference type="NCBI Taxonomy" id="94130"/>
    <lineage>
        <taxon>Eukaryota</taxon>
        <taxon>Fungi</taxon>
        <taxon>Fungi incertae sedis</taxon>
        <taxon>Mucoromycota</taxon>
        <taxon>Glomeromycotina</taxon>
        <taxon>Glomeromycetes</taxon>
        <taxon>Glomerales</taxon>
        <taxon>Glomeraceae</taxon>
        <taxon>Rhizophagus</taxon>
    </lineage>
</organism>
<protein>
    <submittedName>
        <fullName evidence="1">Uncharacterized protein</fullName>
    </submittedName>
</protein>
<dbReference type="Proteomes" id="UP000615446">
    <property type="component" value="Unassembled WGS sequence"/>
</dbReference>
<name>A0A8H3KYQ3_9GLOM</name>
<gene>
    <name evidence="1" type="ORF">RCL2_000366700</name>
</gene>
<evidence type="ECO:0000313" key="1">
    <source>
        <dbReference type="EMBL" id="GES76260.1"/>
    </source>
</evidence>
<accession>A0A8H3KYQ3</accession>
<evidence type="ECO:0000313" key="2">
    <source>
        <dbReference type="Proteomes" id="UP000615446"/>
    </source>
</evidence>
<comment type="caution">
    <text evidence="1">The sequence shown here is derived from an EMBL/GenBank/DDBJ whole genome shotgun (WGS) entry which is preliminary data.</text>
</comment>